<dbReference type="EMBL" id="BGPR01010013">
    <property type="protein sequence ID" value="GBN43762.1"/>
    <property type="molecule type" value="Genomic_DNA"/>
</dbReference>
<dbReference type="Gene3D" id="2.60.40.1940">
    <property type="match status" value="1"/>
</dbReference>
<sequence length="448" mass="50895">MMHYSTTWASESSDCRMSAAETKCWWMMHHARSLKYTGGDDLGQPSASAYLDPFYSPSGSFIQLETIDNPIPCGTQKNVRLLYTAKESTEFELQYQILKQGEVVRTGSQKVTFNVEDDVSNKYESTEEVINGSETQISPELSASELSESSSSEENCPSARETRYIFLIFMDAFIRQLPKFEVSIKFPPYVLENAESIPVSVCAQYTYGKPVQAHLNLNTSLEMYEYESSYYRTPILQNSLELDGCYNYTINVTEIDPKRQNNYKRIQVSANVIEVGTGVEVNKTEYLDRSYTPLYLDFSVDGNHGQYYKPGLPYNGKLKVSHPDHTPAPGEAVEICATVSRKRIIDTWLATKEVKFCKNYTSDADGYIRFALVPQNVDSTSISLEARSLKYTGGPSVRQRRSIEERNQWDMLSLKAVKNLIQFQISYKMLSQVALQVVIGYSELIRNL</sequence>
<dbReference type="InterPro" id="IPR041555">
    <property type="entry name" value="MG3"/>
</dbReference>
<dbReference type="PANTHER" id="PTHR11412">
    <property type="entry name" value="MACROGLOBULIN / COMPLEMENT"/>
    <property type="match status" value="1"/>
</dbReference>
<dbReference type="InterPro" id="IPR050473">
    <property type="entry name" value="A2M/Complement_sys"/>
</dbReference>
<name>A0A4Y2NY78_ARAVE</name>
<feature type="domain" description="Macroglobulin" evidence="2">
    <location>
        <begin position="306"/>
        <end position="387"/>
    </location>
</feature>
<dbReference type="Pfam" id="PF17791">
    <property type="entry name" value="MG3"/>
    <property type="match status" value="1"/>
</dbReference>
<organism evidence="4 5">
    <name type="scientific">Araneus ventricosus</name>
    <name type="common">Orbweaver spider</name>
    <name type="synonym">Epeira ventricosa</name>
    <dbReference type="NCBI Taxonomy" id="182803"/>
    <lineage>
        <taxon>Eukaryota</taxon>
        <taxon>Metazoa</taxon>
        <taxon>Ecdysozoa</taxon>
        <taxon>Arthropoda</taxon>
        <taxon>Chelicerata</taxon>
        <taxon>Arachnida</taxon>
        <taxon>Araneae</taxon>
        <taxon>Araneomorphae</taxon>
        <taxon>Entelegynae</taxon>
        <taxon>Araneoidea</taxon>
        <taxon>Araneidae</taxon>
        <taxon>Araneus</taxon>
    </lineage>
</organism>
<dbReference type="InterPro" id="IPR013783">
    <property type="entry name" value="Ig-like_fold"/>
</dbReference>
<evidence type="ECO:0000259" key="3">
    <source>
        <dbReference type="Pfam" id="PF17791"/>
    </source>
</evidence>
<dbReference type="Gene3D" id="2.60.40.10">
    <property type="entry name" value="Immunoglobulins"/>
    <property type="match status" value="1"/>
</dbReference>
<feature type="compositionally biased region" description="Low complexity" evidence="1">
    <location>
        <begin position="138"/>
        <end position="155"/>
    </location>
</feature>
<dbReference type="InterPro" id="IPR040839">
    <property type="entry name" value="MG4"/>
</dbReference>
<reference evidence="4 5" key="1">
    <citation type="journal article" date="2019" name="Sci. Rep.">
        <title>Orb-weaving spider Araneus ventricosus genome elucidates the spidroin gene catalogue.</title>
        <authorList>
            <person name="Kono N."/>
            <person name="Nakamura H."/>
            <person name="Ohtoshi R."/>
            <person name="Moran D.A.P."/>
            <person name="Shinohara A."/>
            <person name="Yoshida Y."/>
            <person name="Fujiwara M."/>
            <person name="Mori M."/>
            <person name="Tomita M."/>
            <person name="Arakawa K."/>
        </authorList>
    </citation>
    <scope>NUCLEOTIDE SEQUENCE [LARGE SCALE GENOMIC DNA]</scope>
</reference>
<evidence type="ECO:0000256" key="1">
    <source>
        <dbReference type="SAM" id="MobiDB-lite"/>
    </source>
</evidence>
<evidence type="ECO:0000259" key="2">
    <source>
        <dbReference type="Pfam" id="PF17789"/>
    </source>
</evidence>
<dbReference type="Pfam" id="PF17789">
    <property type="entry name" value="MG4"/>
    <property type="match status" value="1"/>
</dbReference>
<accession>A0A4Y2NY78</accession>
<dbReference type="Gene3D" id="2.60.40.1930">
    <property type="match status" value="1"/>
</dbReference>
<feature type="domain" description="Macroglobulin" evidence="3">
    <location>
        <begin position="177"/>
        <end position="256"/>
    </location>
</feature>
<evidence type="ECO:0000313" key="5">
    <source>
        <dbReference type="Proteomes" id="UP000499080"/>
    </source>
</evidence>
<proteinExistence type="predicted"/>
<dbReference type="PANTHER" id="PTHR11412:SF171">
    <property type="entry name" value="PREGNANCY ZONE PROTEIN-LIKE PROTEIN"/>
    <property type="match status" value="1"/>
</dbReference>
<dbReference type="OrthoDB" id="9998011at2759"/>
<dbReference type="AlphaFoldDB" id="A0A4Y2NY78"/>
<feature type="region of interest" description="Disordered" evidence="1">
    <location>
        <begin position="128"/>
        <end position="155"/>
    </location>
</feature>
<comment type="caution">
    <text evidence="4">The sequence shown here is derived from an EMBL/GenBank/DDBJ whole genome shotgun (WGS) entry which is preliminary data.</text>
</comment>
<keyword evidence="5" id="KW-1185">Reference proteome</keyword>
<evidence type="ECO:0000313" key="4">
    <source>
        <dbReference type="EMBL" id="GBN43762.1"/>
    </source>
</evidence>
<dbReference type="Proteomes" id="UP000499080">
    <property type="component" value="Unassembled WGS sequence"/>
</dbReference>
<protein>
    <submittedName>
        <fullName evidence="4">Uncharacterized protein</fullName>
    </submittedName>
</protein>
<gene>
    <name evidence="4" type="ORF">AVEN_248243_1</name>
</gene>